<dbReference type="InterPro" id="IPR006119">
    <property type="entry name" value="Resolv_N"/>
</dbReference>
<dbReference type="InterPro" id="IPR050639">
    <property type="entry name" value="SSR_resolvase"/>
</dbReference>
<evidence type="ECO:0000313" key="4">
    <source>
        <dbReference type="Proteomes" id="UP000069654"/>
    </source>
</evidence>
<dbReference type="GO" id="GO:0003677">
    <property type="term" value="F:DNA binding"/>
    <property type="evidence" value="ECO:0007669"/>
    <property type="project" value="InterPro"/>
</dbReference>
<dbReference type="InterPro" id="IPR038109">
    <property type="entry name" value="DNA_bind_recomb_sf"/>
</dbReference>
<reference evidence="3 4" key="1">
    <citation type="journal article" date="2016" name="Genome Announc.">
        <title>Draft Genome Sequences of Five Rapidly Growing Mycobacterium Species, M. thermoresistibile, M. fortuitum subsp. acetamidolyticum, M. canariasense, M. brisbanense, and M. novocastrense.</title>
        <authorList>
            <person name="Katahira K."/>
            <person name="Ogura Y."/>
            <person name="Gotoh Y."/>
            <person name="Hayashi T."/>
        </authorList>
    </citation>
    <scope>NUCLEOTIDE SEQUENCE [LARGE SCALE GENOMIC DNA]</scope>
    <source>
        <strain evidence="3 4">JCM6362</strain>
    </source>
</reference>
<dbReference type="AlphaFoldDB" id="A0A100XG60"/>
<organism evidence="3 4">
    <name type="scientific">Mycolicibacterium thermoresistibile</name>
    <name type="common">Mycobacterium thermoresistibile</name>
    <dbReference type="NCBI Taxonomy" id="1797"/>
    <lineage>
        <taxon>Bacteria</taxon>
        <taxon>Bacillati</taxon>
        <taxon>Actinomycetota</taxon>
        <taxon>Actinomycetes</taxon>
        <taxon>Mycobacteriales</taxon>
        <taxon>Mycobacteriaceae</taxon>
        <taxon>Mycolicibacterium</taxon>
    </lineage>
</organism>
<dbReference type="SUPFAM" id="SSF53041">
    <property type="entry name" value="Resolvase-like"/>
    <property type="match status" value="1"/>
</dbReference>
<dbReference type="STRING" id="1797.RMCT_3019"/>
<dbReference type="Pfam" id="PF07508">
    <property type="entry name" value="Recombinase"/>
    <property type="match status" value="1"/>
</dbReference>
<dbReference type="CDD" id="cd00338">
    <property type="entry name" value="Ser_Recombinase"/>
    <property type="match status" value="1"/>
</dbReference>
<comment type="caution">
    <text evidence="3">The sequence shown here is derived from an EMBL/GenBank/DDBJ whole genome shotgun (WGS) entry which is preliminary data.</text>
</comment>
<sequence>MLADIRDGLVRAVVVWDLDRLHRRPLELEGFMALADERGLKLATVSGDVDLSTAQGRLIARLKGSVAAHEIEHKRARQLRAAQQKAERGVPQWKRAFGFADGYVADEITAPLVKEMYAHVLAGGSLSGLARELNARGDWAWGQKWVKPKDDYGETIKSAEVVCQRQPWSASTLSLFLRSPRNAGLRTYNRELVLDKDGQPVRGAWEPLVDEDTWRAVQSVLDAPGRAPGRKSVRQHLLTGVLVCGKCEGSLAGQWVMQPTGGEPGRSKAGRVKEPTGQKRHVITYSCKTCRGVSMRAEHIEPLVYGVVGARLAEPDALDLLRSEQHDVEAAEQVRQQRSALNQRLLEIADERADGLLTGQQAARATARILDRLAALQLVDADQERLRVLDGLPLGTPDAEGALEGLTPDRFRAVLGVVCTITVLPIGRGRRKGVEHRDRLQIDWK</sequence>
<feature type="domain" description="Resolvase/invertase-type recombinase catalytic" evidence="1">
    <location>
        <begin position="1"/>
        <end position="89"/>
    </location>
</feature>
<accession>A0A100XG60</accession>
<dbReference type="OMA" id="RQREDCE"/>
<evidence type="ECO:0000313" key="3">
    <source>
        <dbReference type="EMBL" id="GAT16050.1"/>
    </source>
</evidence>
<dbReference type="Pfam" id="PF00239">
    <property type="entry name" value="Resolvase"/>
    <property type="match status" value="1"/>
</dbReference>
<dbReference type="PROSITE" id="PS51736">
    <property type="entry name" value="RECOMBINASES_3"/>
    <property type="match status" value="1"/>
</dbReference>
<evidence type="ECO:0000259" key="1">
    <source>
        <dbReference type="PROSITE" id="PS51736"/>
    </source>
</evidence>
<proteinExistence type="predicted"/>
<protein>
    <submittedName>
        <fullName evidence="3">Integrase</fullName>
    </submittedName>
</protein>
<dbReference type="EMBL" id="BCTB01000028">
    <property type="protein sequence ID" value="GAT16050.1"/>
    <property type="molecule type" value="Genomic_DNA"/>
</dbReference>
<evidence type="ECO:0000259" key="2">
    <source>
        <dbReference type="PROSITE" id="PS51737"/>
    </source>
</evidence>
<name>A0A100XG60_MYCTH</name>
<dbReference type="PROSITE" id="PS51737">
    <property type="entry name" value="RECOMBINASE_DNA_BIND"/>
    <property type="match status" value="1"/>
</dbReference>
<dbReference type="PANTHER" id="PTHR30461">
    <property type="entry name" value="DNA-INVERTASE FROM LAMBDOID PROPHAGE"/>
    <property type="match status" value="1"/>
</dbReference>
<feature type="domain" description="Recombinase" evidence="2">
    <location>
        <begin position="92"/>
        <end position="227"/>
    </location>
</feature>
<dbReference type="InterPro" id="IPR036162">
    <property type="entry name" value="Resolvase-like_N_sf"/>
</dbReference>
<gene>
    <name evidence="3" type="ORF">RMCT_3019</name>
</gene>
<dbReference type="Proteomes" id="UP000069654">
    <property type="component" value="Unassembled WGS sequence"/>
</dbReference>
<reference evidence="4" key="2">
    <citation type="submission" date="2016-02" db="EMBL/GenBank/DDBJ databases">
        <title>Draft genome sequence of five rapidly growing Mycobacterium species.</title>
        <authorList>
            <person name="Katahira K."/>
            <person name="Gotou Y."/>
            <person name="Iida K."/>
            <person name="Ogura Y."/>
            <person name="Hayashi T."/>
        </authorList>
    </citation>
    <scope>NUCLEOTIDE SEQUENCE [LARGE SCALE GENOMIC DNA]</scope>
    <source>
        <strain evidence="4">JCM6362</strain>
    </source>
</reference>
<dbReference type="Gene3D" id="3.90.1750.20">
    <property type="entry name" value="Putative Large Serine Recombinase, Chain B, Domain 2"/>
    <property type="match status" value="1"/>
</dbReference>
<dbReference type="InterPro" id="IPR011109">
    <property type="entry name" value="DNA_bind_recombinase_dom"/>
</dbReference>
<dbReference type="GO" id="GO:0000150">
    <property type="term" value="F:DNA strand exchange activity"/>
    <property type="evidence" value="ECO:0007669"/>
    <property type="project" value="InterPro"/>
</dbReference>
<dbReference type="PANTHER" id="PTHR30461:SF23">
    <property type="entry name" value="DNA RECOMBINASE-RELATED"/>
    <property type="match status" value="1"/>
</dbReference>
<dbReference type="Gene3D" id="3.40.50.1390">
    <property type="entry name" value="Resolvase, N-terminal catalytic domain"/>
    <property type="match status" value="1"/>
</dbReference>